<evidence type="ECO:0000256" key="6">
    <source>
        <dbReference type="PROSITE-ProRule" id="PRU00284"/>
    </source>
</evidence>
<dbReference type="InterPro" id="IPR004089">
    <property type="entry name" value="MCPsignal_dom"/>
</dbReference>
<dbReference type="AlphaFoldDB" id="A0A840UM85"/>
<dbReference type="Gene3D" id="1.10.287.950">
    <property type="entry name" value="Methyl-accepting chemotaxis protein"/>
    <property type="match status" value="1"/>
</dbReference>
<dbReference type="SMART" id="SM00091">
    <property type="entry name" value="PAS"/>
    <property type="match status" value="2"/>
</dbReference>
<evidence type="ECO:0000256" key="2">
    <source>
        <dbReference type="ARBA" id="ARBA00022692"/>
    </source>
</evidence>
<dbReference type="GO" id="GO:0006935">
    <property type="term" value="P:chemotaxis"/>
    <property type="evidence" value="ECO:0007669"/>
    <property type="project" value="UniProtKB-ARBA"/>
</dbReference>
<dbReference type="SUPFAM" id="SSF58104">
    <property type="entry name" value="Methyl-accepting chemotaxis protein (MCP) signaling domain"/>
    <property type="match status" value="1"/>
</dbReference>
<feature type="domain" description="PAS" evidence="8">
    <location>
        <begin position="141"/>
        <end position="185"/>
    </location>
</feature>
<dbReference type="PROSITE" id="PS50111">
    <property type="entry name" value="CHEMOTAXIS_TRANSDUC_2"/>
    <property type="match status" value="1"/>
</dbReference>
<keyword evidence="4" id="KW-0472">Membrane</keyword>
<dbReference type="Pfam" id="PF13426">
    <property type="entry name" value="PAS_9"/>
    <property type="match status" value="1"/>
</dbReference>
<comment type="subcellular location">
    <subcellularLocation>
        <location evidence="1">Membrane</location>
    </subcellularLocation>
</comment>
<dbReference type="InterPro" id="IPR035965">
    <property type="entry name" value="PAS-like_dom_sf"/>
</dbReference>
<dbReference type="InterPro" id="IPR001610">
    <property type="entry name" value="PAC"/>
</dbReference>
<dbReference type="SMART" id="SM00086">
    <property type="entry name" value="PAC"/>
    <property type="match status" value="2"/>
</dbReference>
<dbReference type="PANTHER" id="PTHR32089">
    <property type="entry name" value="METHYL-ACCEPTING CHEMOTAXIS PROTEIN MCPB"/>
    <property type="match status" value="1"/>
</dbReference>
<proteinExistence type="predicted"/>
<organism evidence="10 11">
    <name type="scientific">Marinobacter oulmenensis</name>
    <dbReference type="NCBI Taxonomy" id="643747"/>
    <lineage>
        <taxon>Bacteria</taxon>
        <taxon>Pseudomonadati</taxon>
        <taxon>Pseudomonadota</taxon>
        <taxon>Gammaproteobacteria</taxon>
        <taxon>Pseudomonadales</taxon>
        <taxon>Marinobacteraceae</taxon>
        <taxon>Marinobacter</taxon>
    </lineage>
</organism>
<dbReference type="InterPro" id="IPR000014">
    <property type="entry name" value="PAS"/>
</dbReference>
<dbReference type="PROSITE" id="PS50112">
    <property type="entry name" value="PAS"/>
    <property type="match status" value="2"/>
</dbReference>
<evidence type="ECO:0000256" key="4">
    <source>
        <dbReference type="ARBA" id="ARBA00023136"/>
    </source>
</evidence>
<feature type="domain" description="PAC" evidence="9">
    <location>
        <begin position="214"/>
        <end position="266"/>
    </location>
</feature>
<comment type="caution">
    <text evidence="10">The sequence shown here is derived from an EMBL/GenBank/DDBJ whole genome shotgun (WGS) entry which is preliminary data.</text>
</comment>
<keyword evidence="5 6" id="KW-0807">Transducer</keyword>
<gene>
    <name evidence="10" type="ORF">HNR38_002452</name>
</gene>
<dbReference type="EMBL" id="JACHFE010000006">
    <property type="protein sequence ID" value="MBB5321957.1"/>
    <property type="molecule type" value="Genomic_DNA"/>
</dbReference>
<dbReference type="SMART" id="SM00283">
    <property type="entry name" value="MA"/>
    <property type="match status" value="1"/>
</dbReference>
<dbReference type="GO" id="GO:0016020">
    <property type="term" value="C:membrane"/>
    <property type="evidence" value="ECO:0007669"/>
    <property type="project" value="UniProtKB-SubCell"/>
</dbReference>
<evidence type="ECO:0000313" key="11">
    <source>
        <dbReference type="Proteomes" id="UP000591735"/>
    </source>
</evidence>
<evidence type="ECO:0000259" key="7">
    <source>
        <dbReference type="PROSITE" id="PS50111"/>
    </source>
</evidence>
<accession>A0A840UM85</accession>
<keyword evidence="11" id="KW-1185">Reference proteome</keyword>
<evidence type="ECO:0000256" key="5">
    <source>
        <dbReference type="ARBA" id="ARBA00023224"/>
    </source>
</evidence>
<keyword evidence="3" id="KW-1133">Transmembrane helix</keyword>
<dbReference type="NCBIfam" id="TIGR00229">
    <property type="entry name" value="sensory_box"/>
    <property type="match status" value="2"/>
</dbReference>
<dbReference type="PANTHER" id="PTHR32089:SF112">
    <property type="entry name" value="LYSOZYME-LIKE PROTEIN-RELATED"/>
    <property type="match status" value="1"/>
</dbReference>
<sequence length="438" mass="49045">MFGKKLHQENAALKEELYMLQQLSDEISQETMVLYLDAAGKITACNEMFQKEFGVSADELNGRHARDLVPEYDRNTQHFEHMMNALKEGRVWSGAWQAQNPGGSQFWLRVLICPIKTGNGKLSHFTLVVKNLTRTIEASREHDNLIRAMQRSTAVIEFDMDGYVLHANQLFLNAVGYSLNEVKGKHHRIFCPPEVYDSPEYEEFWARLKRGDFVADRFKRIGKHGDEVWLEASYNPLMNSRDQYYKVVKFATVITDQVRQEQEVSNAAGVAFETSKDTDASAVRGIEVMVKTAEVMQELSDQMNEAVAGMGKLDHQSQMIGNIIQSISGIADQTNLLALNAAIEAARAGEHGRGFAVVADEVRQLASRTTAATEEIVGVVNENQELTSNAVYTIESGKAKAEDVRALVHEANEVIHEIQEAARKVVDAVSQFSNQYGE</sequence>
<evidence type="ECO:0000259" key="8">
    <source>
        <dbReference type="PROSITE" id="PS50112"/>
    </source>
</evidence>
<keyword evidence="2" id="KW-0812">Transmembrane</keyword>
<evidence type="ECO:0000259" key="9">
    <source>
        <dbReference type="PROSITE" id="PS50113"/>
    </source>
</evidence>
<feature type="domain" description="Methyl-accepting transducer" evidence="7">
    <location>
        <begin position="239"/>
        <end position="438"/>
    </location>
</feature>
<evidence type="ECO:0000256" key="3">
    <source>
        <dbReference type="ARBA" id="ARBA00022989"/>
    </source>
</evidence>
<dbReference type="InterPro" id="IPR013655">
    <property type="entry name" value="PAS_fold_3"/>
</dbReference>
<dbReference type="Proteomes" id="UP000591735">
    <property type="component" value="Unassembled WGS sequence"/>
</dbReference>
<protein>
    <submittedName>
        <fullName evidence="10">Methyl-accepting chemotaxis protein</fullName>
    </submittedName>
</protein>
<dbReference type="Pfam" id="PF00015">
    <property type="entry name" value="MCPsignal"/>
    <property type="match status" value="1"/>
</dbReference>
<feature type="domain" description="PAS" evidence="8">
    <location>
        <begin position="16"/>
        <end position="89"/>
    </location>
</feature>
<dbReference type="RefSeq" id="WP_183704563.1">
    <property type="nucleotide sequence ID" value="NZ_JACHFE010000006.1"/>
</dbReference>
<dbReference type="SUPFAM" id="SSF55785">
    <property type="entry name" value="PYP-like sensor domain (PAS domain)"/>
    <property type="match status" value="2"/>
</dbReference>
<dbReference type="GO" id="GO:0007165">
    <property type="term" value="P:signal transduction"/>
    <property type="evidence" value="ECO:0007669"/>
    <property type="project" value="UniProtKB-KW"/>
</dbReference>
<dbReference type="Pfam" id="PF08447">
    <property type="entry name" value="PAS_3"/>
    <property type="match status" value="1"/>
</dbReference>
<evidence type="ECO:0000313" key="10">
    <source>
        <dbReference type="EMBL" id="MBB5321957.1"/>
    </source>
</evidence>
<dbReference type="Gene3D" id="3.30.450.20">
    <property type="entry name" value="PAS domain"/>
    <property type="match status" value="2"/>
</dbReference>
<dbReference type="CDD" id="cd11386">
    <property type="entry name" value="MCP_signal"/>
    <property type="match status" value="1"/>
</dbReference>
<reference evidence="10 11" key="1">
    <citation type="submission" date="2020-08" db="EMBL/GenBank/DDBJ databases">
        <title>Genomic Encyclopedia of Type Strains, Phase IV (KMG-IV): sequencing the most valuable type-strain genomes for metagenomic binning, comparative biology and taxonomic classification.</title>
        <authorList>
            <person name="Goeker M."/>
        </authorList>
    </citation>
    <scope>NUCLEOTIDE SEQUENCE [LARGE SCALE GENOMIC DNA]</scope>
    <source>
        <strain evidence="10 11">DSM 22359</strain>
    </source>
</reference>
<evidence type="ECO:0000256" key="1">
    <source>
        <dbReference type="ARBA" id="ARBA00004370"/>
    </source>
</evidence>
<name>A0A840UM85_9GAMM</name>
<dbReference type="CDD" id="cd00130">
    <property type="entry name" value="PAS"/>
    <property type="match status" value="2"/>
</dbReference>
<dbReference type="InterPro" id="IPR000700">
    <property type="entry name" value="PAS-assoc_C"/>
</dbReference>
<dbReference type="PROSITE" id="PS50113">
    <property type="entry name" value="PAC"/>
    <property type="match status" value="1"/>
</dbReference>